<name>A0ABP5NMA2_9ACTN</name>
<keyword evidence="3" id="KW-1185">Reference proteome</keyword>
<feature type="region of interest" description="Disordered" evidence="1">
    <location>
        <begin position="91"/>
        <end position="118"/>
    </location>
</feature>
<evidence type="ECO:0000256" key="1">
    <source>
        <dbReference type="SAM" id="MobiDB-lite"/>
    </source>
</evidence>
<proteinExistence type="predicted"/>
<organism evidence="2 3">
    <name type="scientific">Streptomyces bangladeshensis</name>
    <dbReference type="NCBI Taxonomy" id="295352"/>
    <lineage>
        <taxon>Bacteria</taxon>
        <taxon>Bacillati</taxon>
        <taxon>Actinomycetota</taxon>
        <taxon>Actinomycetes</taxon>
        <taxon>Kitasatosporales</taxon>
        <taxon>Streptomycetaceae</taxon>
        <taxon>Streptomyces</taxon>
    </lineage>
</organism>
<dbReference type="EMBL" id="BAAAOQ010000018">
    <property type="protein sequence ID" value="GAA2200700.1"/>
    <property type="molecule type" value="Genomic_DNA"/>
</dbReference>
<sequence length="118" mass="12613">MHRRLHGRGALFDVDPAGLAPRLVGLRPHRHRADPYEHPDEPLFVVRTGGRGLGKSAVLAELRDAYRGHTPVAGAGRIAFPRLMSGFGLEQHWPAEAPAGRPMDGPEGGGPDDDSGEA</sequence>
<gene>
    <name evidence="2" type="ORF">GCM10009787_52610</name>
</gene>
<accession>A0ABP5NMA2</accession>
<comment type="caution">
    <text evidence="2">The sequence shown here is derived from an EMBL/GenBank/DDBJ whole genome shotgun (WGS) entry which is preliminary data.</text>
</comment>
<evidence type="ECO:0000313" key="2">
    <source>
        <dbReference type="EMBL" id="GAA2200700.1"/>
    </source>
</evidence>
<protein>
    <recommendedName>
        <fullName evidence="4">ATP-binding protein</fullName>
    </recommendedName>
</protein>
<reference evidence="3" key="1">
    <citation type="journal article" date="2019" name="Int. J. Syst. Evol. Microbiol.">
        <title>The Global Catalogue of Microorganisms (GCM) 10K type strain sequencing project: providing services to taxonomists for standard genome sequencing and annotation.</title>
        <authorList>
            <consortium name="The Broad Institute Genomics Platform"/>
            <consortium name="The Broad Institute Genome Sequencing Center for Infectious Disease"/>
            <person name="Wu L."/>
            <person name="Ma J."/>
        </authorList>
    </citation>
    <scope>NUCLEOTIDE SEQUENCE [LARGE SCALE GENOMIC DNA]</scope>
    <source>
        <strain evidence="3">JCM 14924</strain>
    </source>
</reference>
<evidence type="ECO:0008006" key="4">
    <source>
        <dbReference type="Google" id="ProtNLM"/>
    </source>
</evidence>
<dbReference type="Proteomes" id="UP001501391">
    <property type="component" value="Unassembled WGS sequence"/>
</dbReference>
<evidence type="ECO:0000313" key="3">
    <source>
        <dbReference type="Proteomes" id="UP001501391"/>
    </source>
</evidence>